<keyword evidence="1" id="KW-1133">Transmembrane helix</keyword>
<feature type="transmembrane region" description="Helical" evidence="1">
    <location>
        <begin position="54"/>
        <end position="75"/>
    </location>
</feature>
<protein>
    <recommendedName>
        <fullName evidence="2">DUF5658 domain-containing protein</fullName>
    </recommendedName>
</protein>
<dbReference type="EMBL" id="AM501427">
    <property type="protein sequence ID" value="CAM58122.1"/>
    <property type="molecule type" value="Genomic_DNA"/>
</dbReference>
<feature type="transmembrane region" description="Helical" evidence="1">
    <location>
        <begin position="12"/>
        <end position="34"/>
    </location>
</feature>
<organism evidence="3">
    <name type="scientific">uncultured marine microorganism</name>
    <dbReference type="NCBI Taxonomy" id="415540"/>
    <lineage>
        <taxon>unclassified sequences</taxon>
        <taxon>environmental samples</taxon>
    </lineage>
</organism>
<keyword evidence="1" id="KW-0812">Transmembrane</keyword>
<proteinExistence type="predicted"/>
<keyword evidence="1" id="KW-0472">Membrane</keyword>
<dbReference type="Pfam" id="PF18902">
    <property type="entry name" value="DUF5658"/>
    <property type="match status" value="1"/>
</dbReference>
<sequence>MPIFTDYHHPWLFFLATGIMMLSCIDAFLTLQLLDRGAIEINPVMAAVIGQSTLMFAVTKMLLTSIGILALVFLARATFMGRFRTGLILTFFFSGYAILVCYEFVFLIRQM</sequence>
<feature type="domain" description="DUF5658" evidence="2">
    <location>
        <begin position="19"/>
        <end position="108"/>
    </location>
</feature>
<evidence type="ECO:0000259" key="2">
    <source>
        <dbReference type="Pfam" id="PF18902"/>
    </source>
</evidence>
<name>A5CFY0_9ZZZZ</name>
<feature type="transmembrane region" description="Helical" evidence="1">
    <location>
        <begin position="87"/>
        <end position="108"/>
    </location>
</feature>
<dbReference type="AlphaFoldDB" id="A5CFY0"/>
<dbReference type="InterPro" id="IPR043717">
    <property type="entry name" value="DUF5658"/>
</dbReference>
<accession>A5CFY0</accession>
<evidence type="ECO:0000256" key="1">
    <source>
        <dbReference type="SAM" id="Phobius"/>
    </source>
</evidence>
<evidence type="ECO:0000313" key="3">
    <source>
        <dbReference type="EMBL" id="CAM58122.1"/>
    </source>
</evidence>
<reference evidence="3" key="1">
    <citation type="submission" date="2007-03" db="EMBL/GenBank/DDBJ databases">
        <title>Isolation and characterization of alkane hydroxylases from Pacific deep-sea sediment.</title>
        <authorList>
            <person name="Xu M."/>
        </authorList>
    </citation>
    <scope>NUCLEOTIDE SEQUENCE</scope>
</reference>